<dbReference type="InterPro" id="IPR043936">
    <property type="entry name" value="HOOK_N"/>
</dbReference>
<dbReference type="PANTHER" id="PTHR18947:SF28">
    <property type="entry name" value="GIRDIN, ISOFORM A"/>
    <property type="match status" value="1"/>
</dbReference>
<keyword evidence="2" id="KW-0963">Cytoplasm</keyword>
<dbReference type="PANTHER" id="PTHR18947">
    <property type="entry name" value="HOOK PROTEINS"/>
    <property type="match status" value="1"/>
</dbReference>
<keyword evidence="3 4" id="KW-0175">Coiled coil</keyword>
<dbReference type="GO" id="GO:0005815">
    <property type="term" value="C:microtubule organizing center"/>
    <property type="evidence" value="ECO:0007669"/>
    <property type="project" value="TreeGrafter"/>
</dbReference>
<dbReference type="GO" id="GO:0031122">
    <property type="term" value="P:cytoplasmic microtubule organization"/>
    <property type="evidence" value="ECO:0007669"/>
    <property type="project" value="InterPro"/>
</dbReference>
<dbReference type="EMBL" id="QEAO01000005">
    <property type="protein sequence ID" value="TPX36316.1"/>
    <property type="molecule type" value="Genomic_DNA"/>
</dbReference>
<evidence type="ECO:0000256" key="2">
    <source>
        <dbReference type="ARBA" id="ARBA00022490"/>
    </source>
</evidence>
<evidence type="ECO:0008006" key="10">
    <source>
        <dbReference type="Google" id="ProtNLM"/>
    </source>
</evidence>
<name>A0A507CE47_9FUNG</name>
<evidence type="ECO:0000256" key="3">
    <source>
        <dbReference type="ARBA" id="ARBA00023054"/>
    </source>
</evidence>
<dbReference type="GeneID" id="42002708"/>
<evidence type="ECO:0000256" key="1">
    <source>
        <dbReference type="ARBA" id="ARBA00004496"/>
    </source>
</evidence>
<evidence type="ECO:0000259" key="7">
    <source>
        <dbReference type="Pfam" id="PF19047"/>
    </source>
</evidence>
<feature type="region of interest" description="Disordered" evidence="5">
    <location>
        <begin position="576"/>
        <end position="605"/>
    </location>
</feature>
<feature type="domain" description="Hook C-terminal" evidence="6">
    <location>
        <begin position="195"/>
        <end position="394"/>
    </location>
</feature>
<dbReference type="OrthoDB" id="49395at2759"/>
<feature type="compositionally biased region" description="Polar residues" evidence="5">
    <location>
        <begin position="585"/>
        <end position="594"/>
    </location>
</feature>
<evidence type="ECO:0000259" key="6">
    <source>
        <dbReference type="Pfam" id="PF05622"/>
    </source>
</evidence>
<proteinExistence type="predicted"/>
<dbReference type="SUPFAM" id="SSF116907">
    <property type="entry name" value="Hook domain"/>
    <property type="match status" value="1"/>
</dbReference>
<dbReference type="STRING" id="1806994.A0A507CE47"/>
<evidence type="ECO:0000313" key="9">
    <source>
        <dbReference type="Proteomes" id="UP000319731"/>
    </source>
</evidence>
<accession>A0A507CE47</accession>
<evidence type="ECO:0000256" key="5">
    <source>
        <dbReference type="SAM" id="MobiDB-lite"/>
    </source>
</evidence>
<dbReference type="CDD" id="cd22211">
    <property type="entry name" value="HkD_SF"/>
    <property type="match status" value="1"/>
</dbReference>
<dbReference type="Pfam" id="PF05622">
    <property type="entry name" value="HOOK"/>
    <property type="match status" value="1"/>
</dbReference>
<dbReference type="InterPro" id="IPR008636">
    <property type="entry name" value="Hook_C"/>
</dbReference>
<gene>
    <name evidence="8" type="ORF">SmJEL517_g01483</name>
</gene>
<dbReference type="RefSeq" id="XP_031026629.1">
    <property type="nucleotide sequence ID" value="XM_031167411.1"/>
</dbReference>
<dbReference type="GO" id="GO:0051959">
    <property type="term" value="F:dynein light intermediate chain binding"/>
    <property type="evidence" value="ECO:0007669"/>
    <property type="project" value="TreeGrafter"/>
</dbReference>
<dbReference type="GO" id="GO:0008017">
    <property type="term" value="F:microtubule binding"/>
    <property type="evidence" value="ECO:0007669"/>
    <property type="project" value="InterPro"/>
</dbReference>
<evidence type="ECO:0000313" key="8">
    <source>
        <dbReference type="EMBL" id="TPX36316.1"/>
    </source>
</evidence>
<dbReference type="Pfam" id="PF19047">
    <property type="entry name" value="HOOK_N"/>
    <property type="match status" value="1"/>
</dbReference>
<feature type="coiled-coil region" evidence="4">
    <location>
        <begin position="446"/>
        <end position="559"/>
    </location>
</feature>
<comment type="subcellular location">
    <subcellularLocation>
        <location evidence="1">Cytoplasm</location>
    </subcellularLocation>
</comment>
<keyword evidence="9" id="KW-1185">Reference proteome</keyword>
<feature type="coiled-coil region" evidence="4">
    <location>
        <begin position="185"/>
        <end position="402"/>
    </location>
</feature>
<dbReference type="Gene3D" id="1.10.418.10">
    <property type="entry name" value="Calponin-like domain"/>
    <property type="match status" value="1"/>
</dbReference>
<dbReference type="AlphaFoldDB" id="A0A507CE47"/>
<dbReference type="InterPro" id="IPR036872">
    <property type="entry name" value="CH_dom_sf"/>
</dbReference>
<protein>
    <recommendedName>
        <fullName evidence="10">HOOK N-terminal domain-containing protein</fullName>
    </recommendedName>
</protein>
<dbReference type="Proteomes" id="UP000319731">
    <property type="component" value="Unassembled WGS sequence"/>
</dbReference>
<evidence type="ECO:0000256" key="4">
    <source>
        <dbReference type="SAM" id="Coils"/>
    </source>
</evidence>
<organism evidence="8 9">
    <name type="scientific">Synchytrium microbalum</name>
    <dbReference type="NCBI Taxonomy" id="1806994"/>
    <lineage>
        <taxon>Eukaryota</taxon>
        <taxon>Fungi</taxon>
        <taxon>Fungi incertae sedis</taxon>
        <taxon>Chytridiomycota</taxon>
        <taxon>Chytridiomycota incertae sedis</taxon>
        <taxon>Chytridiomycetes</taxon>
        <taxon>Synchytriales</taxon>
        <taxon>Synchytriaceae</taxon>
        <taxon>Synchytrium</taxon>
    </lineage>
</organism>
<sequence length="605" mass="68643">MSIEAAIVAWVNTFDSVIRKATSIKDLADSVIFFEIVLEIDPQYFKTRPVDASKENWIFKFNNLKRLHKNVISYYEEVLHHTLPKALDVNLTSIARDQDVDELVKLAQLVLAMVVQSESNQMYIAKMQKLDEVSQQHLMLLIQQVMDILGGAESEKYEVKNDLQQRPSHFFALTRTTEAPAATSTQQSEDALKQLRTQFADLQAKYDDKVAENNDLESRLHDMEESVKKFREAGQSDFLLRTDIENLRSELEQAEAKRRDDEAVADQLRDTVKDLSRQLEEAHRKASALSKLKDQADEHRHTVEKLQKSEALLAQYKKRLEGSGDLQKQLKTLEEEKQLATTKNAQIQEEYRKLSSSKGAMESYKEQMAVLERKASEATSEKIKAEQALKDAVLKIDRLEASRTAEMEHIQSLEDSLYNIQLDGGVGGMNGLKGDDDSLRQRISMLEAETEKIASYKAEIDSLNAKLASLAGAEDSAKIAEQNALLHKALKKAKDHILSQEKQIKDLKSTSTSSSQSQSNYAEALTSYEAMLHDKDNELERIQNEYNELLHASKREQKLILSAWYDLGMQLQRKNMEKGQGGVPNPTSWLAQQRKSLDASIKKGL</sequence>
<dbReference type="GO" id="GO:0030705">
    <property type="term" value="P:cytoskeleton-dependent intracellular transport"/>
    <property type="evidence" value="ECO:0007669"/>
    <property type="project" value="InterPro"/>
</dbReference>
<reference evidence="8 9" key="1">
    <citation type="journal article" date="2019" name="Sci. Rep.">
        <title>Comparative genomics of chytrid fungi reveal insights into the obligate biotrophic and pathogenic lifestyle of Synchytrium endobioticum.</title>
        <authorList>
            <person name="van de Vossenberg B.T.L.H."/>
            <person name="Warris S."/>
            <person name="Nguyen H.D.T."/>
            <person name="van Gent-Pelzer M.P.E."/>
            <person name="Joly D.L."/>
            <person name="van de Geest H.C."/>
            <person name="Bonants P.J.M."/>
            <person name="Smith D.S."/>
            <person name="Levesque C.A."/>
            <person name="van der Lee T.A.J."/>
        </authorList>
    </citation>
    <scope>NUCLEOTIDE SEQUENCE [LARGE SCALE GENOMIC DNA]</scope>
    <source>
        <strain evidence="8 9">JEL517</strain>
    </source>
</reference>
<comment type="caution">
    <text evidence="8">The sequence shown here is derived from an EMBL/GenBank/DDBJ whole genome shotgun (WGS) entry which is preliminary data.</text>
</comment>
<dbReference type="GO" id="GO:0005737">
    <property type="term" value="C:cytoplasm"/>
    <property type="evidence" value="ECO:0007669"/>
    <property type="project" value="UniProtKB-SubCell"/>
</dbReference>
<feature type="compositionally biased region" description="Basic and acidic residues" evidence="5">
    <location>
        <begin position="595"/>
        <end position="605"/>
    </location>
</feature>
<feature type="domain" description="HOOK N-terminal" evidence="7">
    <location>
        <begin position="6"/>
        <end position="143"/>
    </location>
</feature>